<keyword evidence="5" id="KW-1185">Reference proteome</keyword>
<protein>
    <submittedName>
        <fullName evidence="4">Extensin family protein</fullName>
    </submittedName>
</protein>
<organism evidence="4 5">
    <name type="scientific">Fertoeibacter niger</name>
    <dbReference type="NCBI Taxonomy" id="2656921"/>
    <lineage>
        <taxon>Bacteria</taxon>
        <taxon>Pseudomonadati</taxon>
        <taxon>Pseudomonadota</taxon>
        <taxon>Alphaproteobacteria</taxon>
        <taxon>Rhodobacterales</taxon>
        <taxon>Paracoccaceae</taxon>
        <taxon>Fertoeibacter</taxon>
    </lineage>
</organism>
<evidence type="ECO:0000313" key="4">
    <source>
        <dbReference type="EMBL" id="NUB44440.1"/>
    </source>
</evidence>
<comment type="caution">
    <text evidence="4">The sequence shown here is derived from an EMBL/GenBank/DDBJ whole genome shotgun (WGS) entry which is preliminary data.</text>
</comment>
<keyword evidence="2" id="KW-0732">Signal</keyword>
<gene>
    <name evidence="4" type="ORF">GEU84_008605</name>
</gene>
<dbReference type="Proteomes" id="UP000484076">
    <property type="component" value="Unassembled WGS sequence"/>
</dbReference>
<dbReference type="InterPro" id="IPR009683">
    <property type="entry name" value="Extensin-like_C"/>
</dbReference>
<dbReference type="RefSeq" id="WP_174539558.1">
    <property type="nucleotide sequence ID" value="NZ_WHUT02000004.1"/>
</dbReference>
<feature type="region of interest" description="Disordered" evidence="1">
    <location>
        <begin position="40"/>
        <end position="129"/>
    </location>
</feature>
<reference evidence="4" key="1">
    <citation type="submission" date="2020-05" db="EMBL/GenBank/DDBJ databases">
        <title>Fertoebacter nigrum gen. nov., sp. nov., a new member of the family Rhodobacteraceae.</title>
        <authorList>
            <person name="Szuroczki S."/>
            <person name="Abbaszade G."/>
            <person name="Buni D."/>
            <person name="Schumann P."/>
            <person name="Toth E."/>
        </authorList>
    </citation>
    <scope>NUCLEOTIDE SEQUENCE</scope>
    <source>
        <strain evidence="4">RG-N-1a</strain>
    </source>
</reference>
<dbReference type="Pfam" id="PF06904">
    <property type="entry name" value="Extensin-like_C"/>
    <property type="match status" value="1"/>
</dbReference>
<dbReference type="EMBL" id="WHUT02000004">
    <property type="protein sequence ID" value="NUB44440.1"/>
    <property type="molecule type" value="Genomic_DNA"/>
</dbReference>
<feature type="compositionally biased region" description="Low complexity" evidence="1">
    <location>
        <begin position="53"/>
        <end position="66"/>
    </location>
</feature>
<feature type="domain" description="Extensin-like C-terminal" evidence="3">
    <location>
        <begin position="184"/>
        <end position="333"/>
    </location>
</feature>
<feature type="signal peptide" evidence="2">
    <location>
        <begin position="1"/>
        <end position="20"/>
    </location>
</feature>
<proteinExistence type="predicted"/>
<feature type="chain" id="PRO_5036487822" evidence="2">
    <location>
        <begin position="21"/>
        <end position="333"/>
    </location>
</feature>
<evidence type="ECO:0000256" key="2">
    <source>
        <dbReference type="SAM" id="SignalP"/>
    </source>
</evidence>
<accession>A0A8X8H015</accession>
<evidence type="ECO:0000259" key="3">
    <source>
        <dbReference type="Pfam" id="PF06904"/>
    </source>
</evidence>
<name>A0A8X8H015_9RHOB</name>
<evidence type="ECO:0000313" key="5">
    <source>
        <dbReference type="Proteomes" id="UP000484076"/>
    </source>
</evidence>
<evidence type="ECO:0000256" key="1">
    <source>
        <dbReference type="SAM" id="MobiDB-lite"/>
    </source>
</evidence>
<dbReference type="AlphaFoldDB" id="A0A8X8H015"/>
<sequence>MRAVVPLLLGLVLLAGAAAAAPETSLRPKPRPFATMPMPVGAPVALTPPGELAPAQQGTAPATAAQPPAPTVVANPSGSIERPSLRPQLRPVRQVAAAPAPDQSTPPEVTMAAPPAALAPAEPPPRRGLARLFGPRKETAEPRVLAGAAIRPNPGKEAAISRKGAVCGDPAIKGVTLAPIPGKLRGCGIAEPVQVTSVDGVALSMAATLDCTTARALKTWVQTGLKPAFGRDKVAGLQIAAHYACRSQNNRKGAPISEHGRGKAIDISGIILTDGNTLTIEGDWRRRNGRAIKQAYKAGCGIFGTTLGPGSDGYHEDHMHFDTASHRNGSYCR</sequence>